<reference evidence="8 9" key="1">
    <citation type="journal article" date="2014" name="BMC Genomics">
        <title>Genomic comparison of sporeforming bacilli isolated from milk.</title>
        <authorList>
            <person name="Moreno Switt A.I."/>
            <person name="Andrus A.D."/>
            <person name="Ranieri M.L."/>
            <person name="Orsi R.H."/>
            <person name="Ivy R."/>
            <person name="den Bakker H.C."/>
            <person name="Martin N.H."/>
            <person name="Wiedmann M."/>
            <person name="Boor K.J."/>
        </authorList>
    </citation>
    <scope>NUCLEOTIDE SEQUENCE [LARGE SCALE GENOMIC DNA]</scope>
    <source>
        <strain evidence="8 9">FSL R5-213</strain>
    </source>
</reference>
<keyword evidence="5" id="KW-0520">NAD</keyword>
<dbReference type="Gene3D" id="1.10.1040.10">
    <property type="entry name" value="N-(1-d-carboxylethyl)-l-norvaline Dehydrogenase, domain 2"/>
    <property type="match status" value="1"/>
</dbReference>
<protein>
    <submittedName>
        <fullName evidence="8">3-hydroxyacyl-CoA dehydrogenase NAD-binding protein</fullName>
    </submittedName>
</protein>
<feature type="binding site" evidence="5">
    <location>
        <position position="277"/>
    </location>
    <ligand>
        <name>NAD(+)</name>
        <dbReference type="ChEBI" id="CHEBI:57540"/>
    </ligand>
</feature>
<feature type="site" description="Important for catalytic activity" evidence="4">
    <location>
        <position position="140"/>
    </location>
</feature>
<keyword evidence="9" id="KW-1185">Reference proteome</keyword>
<evidence type="ECO:0000259" key="6">
    <source>
        <dbReference type="Pfam" id="PF00725"/>
    </source>
</evidence>
<evidence type="ECO:0000256" key="5">
    <source>
        <dbReference type="PIRSR" id="PIRSR000105-2"/>
    </source>
</evidence>
<feature type="binding site" evidence="5">
    <location>
        <position position="118"/>
    </location>
    <ligand>
        <name>NAD(+)</name>
        <dbReference type="ChEBI" id="CHEBI:57540"/>
    </ligand>
</feature>
<feature type="binding site" evidence="5">
    <location>
        <begin position="9"/>
        <end position="14"/>
    </location>
    <ligand>
        <name>NAD(+)</name>
        <dbReference type="ChEBI" id="CHEBI:57540"/>
    </ligand>
</feature>
<evidence type="ECO:0000256" key="2">
    <source>
        <dbReference type="ARBA" id="ARBA00009463"/>
    </source>
</evidence>
<dbReference type="InterPro" id="IPR006176">
    <property type="entry name" value="3-OHacyl-CoA_DH_NAD-bd"/>
</dbReference>
<evidence type="ECO:0000313" key="8">
    <source>
        <dbReference type="EMBL" id="ETT82329.1"/>
    </source>
</evidence>
<dbReference type="SUPFAM" id="SSF51735">
    <property type="entry name" value="NAD(P)-binding Rossmann-fold domains"/>
    <property type="match status" value="1"/>
</dbReference>
<evidence type="ECO:0000259" key="7">
    <source>
        <dbReference type="Pfam" id="PF02737"/>
    </source>
</evidence>
<comment type="similarity">
    <text evidence="2">Belongs to the 3-hydroxyacyl-CoA dehydrogenase family.</text>
</comment>
<comment type="pathway">
    <text evidence="1">Lipid metabolism; butanoate metabolism.</text>
</comment>
<dbReference type="RefSeq" id="WP_038187005.1">
    <property type="nucleotide sequence ID" value="NZ_ASQA01000034.1"/>
</dbReference>
<dbReference type="SUPFAM" id="SSF48179">
    <property type="entry name" value="6-phosphogluconate dehydrogenase C-terminal domain-like"/>
    <property type="match status" value="1"/>
</dbReference>
<dbReference type="InterPro" id="IPR008927">
    <property type="entry name" value="6-PGluconate_DH-like_C_sf"/>
</dbReference>
<dbReference type="PATRIC" id="fig|1227360.4.peg.3075"/>
<feature type="domain" description="3-hydroxyacyl-CoA dehydrogenase NAD binding" evidence="7">
    <location>
        <begin position="4"/>
        <end position="182"/>
    </location>
</feature>
<sequence length="320" mass="35760">MIKTVGIIGAGTMGFGIAFQFAINGTKVILNDLSEEILQVTMNKFDTYLDIFRRQGFDITLTNEEVYKNVQLTTSLMDLKDCHLIIETASENLEVKQAIFKELDNICSENTILASNTSSLRLSDIVVHVEKHRSKVLLTHFFNPAHIVPLVEMLKNNETDEKVYTDVKTFLESQNKVTIEVKREVAGLVANRIQVALAREALALLEDGVVSKEDLETALFAGLGFRFSSSGLLKIIDFGGLDIWNIVLDQLQPKVESSVRDFCVIKDRVQAGNIGVKSGKGFFEYPGKGVDRYVVERDESLVRHLLNTNPHLGIKSLEVK</sequence>
<dbReference type="Proteomes" id="UP000019062">
    <property type="component" value="Unassembled WGS sequence"/>
</dbReference>
<dbReference type="PANTHER" id="PTHR48075">
    <property type="entry name" value="3-HYDROXYACYL-COA DEHYDROGENASE FAMILY PROTEIN"/>
    <property type="match status" value="1"/>
</dbReference>
<feature type="binding site" evidence="5">
    <location>
        <position position="143"/>
    </location>
    <ligand>
        <name>NAD(+)</name>
        <dbReference type="ChEBI" id="CHEBI:57540"/>
    </ligand>
</feature>
<dbReference type="InterPro" id="IPR036291">
    <property type="entry name" value="NAD(P)-bd_dom_sf"/>
</dbReference>
<comment type="caution">
    <text evidence="8">The sequence shown here is derived from an EMBL/GenBank/DDBJ whole genome shotgun (WGS) entry which is preliminary data.</text>
</comment>
<evidence type="ECO:0000256" key="1">
    <source>
        <dbReference type="ARBA" id="ARBA00005086"/>
    </source>
</evidence>
<dbReference type="GO" id="GO:0006631">
    <property type="term" value="P:fatty acid metabolic process"/>
    <property type="evidence" value="ECO:0007669"/>
    <property type="project" value="InterPro"/>
</dbReference>
<dbReference type="InterPro" id="IPR006108">
    <property type="entry name" value="3HC_DH_C"/>
</dbReference>
<dbReference type="PIRSF" id="PIRSF000105">
    <property type="entry name" value="HCDH"/>
    <property type="match status" value="1"/>
</dbReference>
<evidence type="ECO:0000256" key="4">
    <source>
        <dbReference type="PIRSR" id="PIRSR000105-1"/>
    </source>
</evidence>
<dbReference type="InterPro" id="IPR022694">
    <property type="entry name" value="3-OHacyl-CoA_DH"/>
</dbReference>
<feature type="binding site" evidence="5">
    <location>
        <position position="91"/>
    </location>
    <ligand>
        <name>NAD(+)</name>
        <dbReference type="ChEBI" id="CHEBI:57540"/>
    </ligand>
</feature>
<proteinExistence type="inferred from homology"/>
<feature type="binding site" evidence="5">
    <location>
        <position position="96"/>
    </location>
    <ligand>
        <name>NAD(+)</name>
        <dbReference type="ChEBI" id="CHEBI:57540"/>
    </ligand>
</feature>
<name>W4EQ13_9BACL</name>
<dbReference type="eggNOG" id="COG1250">
    <property type="taxonomic scope" value="Bacteria"/>
</dbReference>
<dbReference type="PANTHER" id="PTHR48075:SF5">
    <property type="entry name" value="3-HYDROXYBUTYRYL-COA DEHYDROGENASE"/>
    <property type="match status" value="1"/>
</dbReference>
<organism evidence="8 9">
    <name type="scientific">Viridibacillus arenosi FSL R5-213</name>
    <dbReference type="NCBI Taxonomy" id="1227360"/>
    <lineage>
        <taxon>Bacteria</taxon>
        <taxon>Bacillati</taxon>
        <taxon>Bacillota</taxon>
        <taxon>Bacilli</taxon>
        <taxon>Bacillales</taxon>
        <taxon>Caryophanaceae</taxon>
        <taxon>Viridibacillus</taxon>
    </lineage>
</organism>
<dbReference type="AlphaFoldDB" id="W4EQ13"/>
<accession>W4EQ13</accession>
<gene>
    <name evidence="8" type="ORF">C176_15102</name>
</gene>
<evidence type="ECO:0000256" key="3">
    <source>
        <dbReference type="ARBA" id="ARBA00023002"/>
    </source>
</evidence>
<evidence type="ECO:0000313" key="9">
    <source>
        <dbReference type="Proteomes" id="UP000019062"/>
    </source>
</evidence>
<feature type="domain" description="3-hydroxyacyl-CoA dehydrogenase C-terminal" evidence="6">
    <location>
        <begin position="187"/>
        <end position="285"/>
    </location>
</feature>
<feature type="binding site" evidence="5">
    <location>
        <position position="32"/>
    </location>
    <ligand>
        <name>NAD(+)</name>
        <dbReference type="ChEBI" id="CHEBI:57540"/>
    </ligand>
</feature>
<dbReference type="InterPro" id="IPR013328">
    <property type="entry name" value="6PGD_dom2"/>
</dbReference>
<dbReference type="Pfam" id="PF02737">
    <property type="entry name" value="3HCDH_N"/>
    <property type="match status" value="1"/>
</dbReference>
<dbReference type="Gene3D" id="3.40.50.720">
    <property type="entry name" value="NAD(P)-binding Rossmann-like Domain"/>
    <property type="match status" value="1"/>
</dbReference>
<dbReference type="GO" id="GO:0070403">
    <property type="term" value="F:NAD+ binding"/>
    <property type="evidence" value="ECO:0007669"/>
    <property type="project" value="InterPro"/>
</dbReference>
<dbReference type="GO" id="GO:0016616">
    <property type="term" value="F:oxidoreductase activity, acting on the CH-OH group of donors, NAD or NADP as acceptor"/>
    <property type="evidence" value="ECO:0007669"/>
    <property type="project" value="InterPro"/>
</dbReference>
<dbReference type="EMBL" id="ASQA01000034">
    <property type="protein sequence ID" value="ETT82329.1"/>
    <property type="molecule type" value="Genomic_DNA"/>
</dbReference>
<dbReference type="Pfam" id="PF00725">
    <property type="entry name" value="3HCDH"/>
    <property type="match status" value="1"/>
</dbReference>
<keyword evidence="3" id="KW-0560">Oxidoreductase</keyword>